<dbReference type="PROSITE" id="PS50970">
    <property type="entry name" value="HCY"/>
    <property type="match status" value="1"/>
</dbReference>
<dbReference type="InterPro" id="IPR003726">
    <property type="entry name" value="HCY_dom"/>
</dbReference>
<dbReference type="GO" id="GO:0032259">
    <property type="term" value="P:methylation"/>
    <property type="evidence" value="ECO:0007669"/>
    <property type="project" value="UniProtKB-KW"/>
</dbReference>
<dbReference type="Gene3D" id="3.20.20.330">
    <property type="entry name" value="Homocysteine-binding-like domain"/>
    <property type="match status" value="1"/>
</dbReference>
<keyword evidence="2 4" id="KW-0808">Transferase</keyword>
<dbReference type="AlphaFoldDB" id="A0A239F3C9"/>
<feature type="binding site" evidence="4">
    <location>
        <position position="299"/>
    </location>
    <ligand>
        <name>Zn(2+)</name>
        <dbReference type="ChEBI" id="CHEBI:29105"/>
    </ligand>
</feature>
<keyword evidence="1 4" id="KW-0489">Methyltransferase</keyword>
<dbReference type="GO" id="GO:0009086">
    <property type="term" value="P:methionine biosynthetic process"/>
    <property type="evidence" value="ECO:0007669"/>
    <property type="project" value="InterPro"/>
</dbReference>
<dbReference type="GO" id="GO:0008270">
    <property type="term" value="F:zinc ion binding"/>
    <property type="evidence" value="ECO:0007669"/>
    <property type="project" value="InterPro"/>
</dbReference>
<protein>
    <submittedName>
        <fullName evidence="7">Homocysteine S-methyltransferase</fullName>
    </submittedName>
</protein>
<dbReference type="PIRSF" id="PIRSF037505">
    <property type="entry name" value="Betaine_HMT"/>
    <property type="match status" value="1"/>
</dbReference>
<name>A0A239F3C9_9ACTN</name>
<feature type="region of interest" description="Disordered" evidence="5">
    <location>
        <begin position="1"/>
        <end position="26"/>
    </location>
</feature>
<dbReference type="InterPro" id="IPR036589">
    <property type="entry name" value="HCY_dom_sf"/>
</dbReference>
<keyword evidence="8" id="KW-1185">Reference proteome</keyword>
<dbReference type="PANTHER" id="PTHR11103:SF18">
    <property type="entry name" value="SLR1189 PROTEIN"/>
    <property type="match status" value="1"/>
</dbReference>
<dbReference type="InterPro" id="IPR017226">
    <property type="entry name" value="BHMT-like"/>
</dbReference>
<evidence type="ECO:0000313" key="7">
    <source>
        <dbReference type="EMBL" id="SNS51028.1"/>
    </source>
</evidence>
<evidence type="ECO:0000313" key="8">
    <source>
        <dbReference type="Proteomes" id="UP000198420"/>
    </source>
</evidence>
<evidence type="ECO:0000256" key="2">
    <source>
        <dbReference type="ARBA" id="ARBA00022679"/>
    </source>
</evidence>
<gene>
    <name evidence="7" type="ORF">SAMN06265355_11962</name>
</gene>
<dbReference type="Pfam" id="PF02574">
    <property type="entry name" value="S-methyl_trans"/>
    <property type="match status" value="1"/>
</dbReference>
<dbReference type="SUPFAM" id="SSF82282">
    <property type="entry name" value="Homocysteine S-methyltransferase"/>
    <property type="match status" value="1"/>
</dbReference>
<keyword evidence="3 4" id="KW-0862">Zinc</keyword>
<reference evidence="8" key="1">
    <citation type="submission" date="2017-06" db="EMBL/GenBank/DDBJ databases">
        <authorList>
            <person name="Varghese N."/>
            <person name="Submissions S."/>
        </authorList>
    </citation>
    <scope>NUCLEOTIDE SEQUENCE [LARGE SCALE GENOMIC DNA]</scope>
    <source>
        <strain evidence="8">DSM 44485</strain>
    </source>
</reference>
<feature type="binding site" evidence="3 4">
    <location>
        <position position="227"/>
    </location>
    <ligand>
        <name>Zn(2+)</name>
        <dbReference type="ChEBI" id="CHEBI:29105"/>
    </ligand>
</feature>
<keyword evidence="3 4" id="KW-0479">Metal-binding</keyword>
<feature type="domain" description="Hcy-binding" evidence="6">
    <location>
        <begin position="5"/>
        <end position="313"/>
    </location>
</feature>
<organism evidence="7 8">
    <name type="scientific">Actinomadura mexicana</name>
    <dbReference type="NCBI Taxonomy" id="134959"/>
    <lineage>
        <taxon>Bacteria</taxon>
        <taxon>Bacillati</taxon>
        <taxon>Actinomycetota</taxon>
        <taxon>Actinomycetes</taxon>
        <taxon>Streptosporangiales</taxon>
        <taxon>Thermomonosporaceae</taxon>
        <taxon>Actinomadura</taxon>
    </lineage>
</organism>
<dbReference type="RefSeq" id="WP_218826364.1">
    <property type="nucleotide sequence ID" value="NZ_FZNP01000019.1"/>
</dbReference>
<evidence type="ECO:0000259" key="6">
    <source>
        <dbReference type="PROSITE" id="PS50970"/>
    </source>
</evidence>
<accession>A0A239F3C9</accession>
<dbReference type="PANTHER" id="PTHR11103">
    <property type="entry name" value="SLR1189 PROTEIN"/>
    <property type="match status" value="1"/>
</dbReference>
<comment type="cofactor">
    <cofactor evidence="3">
        <name>Zn(2+)</name>
        <dbReference type="ChEBI" id="CHEBI:29105"/>
    </cofactor>
    <text evidence="3">Binds 1 zinc ion per subunit.</text>
</comment>
<proteinExistence type="predicted"/>
<dbReference type="GO" id="GO:0008168">
    <property type="term" value="F:methyltransferase activity"/>
    <property type="evidence" value="ECO:0007669"/>
    <property type="project" value="UniProtKB-UniRule"/>
</dbReference>
<evidence type="ECO:0000256" key="1">
    <source>
        <dbReference type="ARBA" id="ARBA00022603"/>
    </source>
</evidence>
<sequence>MMNDLSGGRRSGSGGPVRLDGGTATELQRAGMSVDGPWWTVRAMNSEADRTRLRGIHQGYLGAGAQVITANTFRCNLRALSRLGLFDAGLAWMVHAAVGVAQAAVRAGEEGRAVGREDADRARIAGSVGPVEDCYRPDLVPPDDELRAEHRWLATELVRVGVDLVLIETMNSEREARIALEEARRAGARAWVGFVCDADARLLSGEKLADAAGAVERDGAEAVLVNCTAPADTETALRALRDACSGPIGAYPNIEDRDGIPRSAHVDRHVPAALGPDEFADLIARWDAEFSLDVVGGCCGTTPDHLAAAHDRLLRSGR</sequence>
<evidence type="ECO:0000256" key="5">
    <source>
        <dbReference type="SAM" id="MobiDB-lite"/>
    </source>
</evidence>
<feature type="binding site" evidence="4">
    <location>
        <position position="298"/>
    </location>
    <ligand>
        <name>Zn(2+)</name>
        <dbReference type="ChEBI" id="CHEBI:29105"/>
    </ligand>
</feature>
<dbReference type="EMBL" id="FZNP01000019">
    <property type="protein sequence ID" value="SNS51028.1"/>
    <property type="molecule type" value="Genomic_DNA"/>
</dbReference>
<evidence type="ECO:0000256" key="3">
    <source>
        <dbReference type="PIRSR" id="PIRSR037505-2"/>
    </source>
</evidence>
<evidence type="ECO:0000256" key="4">
    <source>
        <dbReference type="PROSITE-ProRule" id="PRU00333"/>
    </source>
</evidence>
<dbReference type="Proteomes" id="UP000198420">
    <property type="component" value="Unassembled WGS sequence"/>
</dbReference>